<accession>A0ABQ5KEU7</accession>
<dbReference type="Proteomes" id="UP001057375">
    <property type="component" value="Unassembled WGS sequence"/>
</dbReference>
<evidence type="ECO:0000313" key="2">
    <source>
        <dbReference type="EMBL" id="GKT29765.1"/>
    </source>
</evidence>
<dbReference type="SUPFAM" id="SSF101908">
    <property type="entry name" value="Putative isomerase YbhE"/>
    <property type="match status" value="1"/>
</dbReference>
<sequence>MASDVLSEKILRDSSPTITFKPHIDRTSFTSCDFHPTGNCLLSICQGSLSFFDIITGTPLSALPSCLIDPEITCGTWISGRDSPMATNIAVNHSSNSIDLFDMRSGKISLRYSDCHSKPIRNINRGGSYSSNWYNFSTDSHDAQSSVWDVRSQSGPVSKIKVKPPSSKLASKIDGFYISSTFNCSNSTMVVGLGHSIRYYSSNIDLIDLKDPFSFGLTRRHAYGYCHSDDGLSTRRSLSQGSIFIQNEYNISDLVTKNILSVSMSPTTDSLLSITQCDTRDVIILKKSKYGSKLPSGSISSPSSSRPSSPSSSRSSSRSSSSSSSSPSDVPTSSFIPTGMAKKSPIDDDKNPNVLAYQCNVRDEDLYDIYRSISKPSADGTAFSISDAIIDGRGAFKKSDDKDCARRKRRKVPKQTWNTCFSPNERFLFSSCGSDGVVCFELGDETKPKGFRLGQFHQPPLAFNVKCHPTLNMIAVAGERLSIYTPGI</sequence>
<organism evidence="2 3">
    <name type="scientific">Aduncisulcus paluster</name>
    <dbReference type="NCBI Taxonomy" id="2918883"/>
    <lineage>
        <taxon>Eukaryota</taxon>
        <taxon>Metamonada</taxon>
        <taxon>Carpediemonas-like organisms</taxon>
        <taxon>Aduncisulcus</taxon>
    </lineage>
</organism>
<keyword evidence="3" id="KW-1185">Reference proteome</keyword>
<evidence type="ECO:0000313" key="3">
    <source>
        <dbReference type="Proteomes" id="UP001057375"/>
    </source>
</evidence>
<proteinExistence type="predicted"/>
<feature type="compositionally biased region" description="Low complexity" evidence="1">
    <location>
        <begin position="295"/>
        <end position="334"/>
    </location>
</feature>
<reference evidence="2" key="1">
    <citation type="submission" date="2022-03" db="EMBL/GenBank/DDBJ databases">
        <title>Draft genome sequence of Aduncisulcus paluster, a free-living microaerophilic Fornicata.</title>
        <authorList>
            <person name="Yuyama I."/>
            <person name="Kume K."/>
            <person name="Tamura T."/>
            <person name="Inagaki Y."/>
            <person name="Hashimoto T."/>
        </authorList>
    </citation>
    <scope>NUCLEOTIDE SEQUENCE</scope>
    <source>
        <strain evidence="2">NY0171</strain>
    </source>
</reference>
<protein>
    <submittedName>
        <fullName evidence="2">Uncharacterized protein</fullName>
    </submittedName>
</protein>
<gene>
    <name evidence="2" type="ORF">ADUPG1_014185</name>
</gene>
<name>A0ABQ5KEU7_9EUKA</name>
<dbReference type="Gene3D" id="2.130.10.10">
    <property type="entry name" value="YVTN repeat-like/Quinoprotein amine dehydrogenase"/>
    <property type="match status" value="1"/>
</dbReference>
<dbReference type="EMBL" id="BQXS01013851">
    <property type="protein sequence ID" value="GKT29765.1"/>
    <property type="molecule type" value="Genomic_DNA"/>
</dbReference>
<feature type="region of interest" description="Disordered" evidence="1">
    <location>
        <begin position="291"/>
        <end position="353"/>
    </location>
</feature>
<comment type="caution">
    <text evidence="2">The sequence shown here is derived from an EMBL/GenBank/DDBJ whole genome shotgun (WGS) entry which is preliminary data.</text>
</comment>
<dbReference type="InterPro" id="IPR015943">
    <property type="entry name" value="WD40/YVTN_repeat-like_dom_sf"/>
</dbReference>
<evidence type="ECO:0000256" key="1">
    <source>
        <dbReference type="SAM" id="MobiDB-lite"/>
    </source>
</evidence>